<evidence type="ECO:0000256" key="5">
    <source>
        <dbReference type="ARBA" id="ARBA00022737"/>
    </source>
</evidence>
<dbReference type="InterPro" id="IPR010457">
    <property type="entry name" value="IgC2-like_lig-bd"/>
</dbReference>
<feature type="region of interest" description="Disordered" evidence="11">
    <location>
        <begin position="656"/>
        <end position="677"/>
    </location>
</feature>
<protein>
    <submittedName>
        <fullName evidence="15">Granulocyte colony-stimulating factor receptor</fullName>
    </submittedName>
</protein>
<dbReference type="SUPFAM" id="SSF49265">
    <property type="entry name" value="Fibronectin type III"/>
    <property type="match status" value="3"/>
</dbReference>
<dbReference type="InterPro" id="IPR013783">
    <property type="entry name" value="Ig-like_fold"/>
</dbReference>
<sequence length="818" mass="91683">MMSAWMALIVPLAAFVNGARNDGDTLPCAKVQTSSFVVPLGGSVSASCVIRDSCPLVSQQGGGVIEWQLDGYALPSSSSTREGERASRVLIPSFNLSRAFLTCNIQAQVVGGVEIRAGYPPESPQNLSCQTNLTTGTMSCRWEPGQREPLLPTSYVLHTENRDGNYSYDVPPGLNHYTVPRFGIILFSEMEIYVKAVNELGTATSLPITLEPVSAAKFDPPVIKKIQAKAHGCLTLSWSLSPQQAWMRTSSMDLELRVKTAGSSQWISKPTLFRPKEQRGPLDQCRLLHGTQYVVQVRVRYKESPWSEWSRSQPGVTLERAPSGYLEWWMKRSGDHVTKQVHLFWKASKWFRANSQNVSYVVSAQTQSGEREQLCSTRGNYCTFQLPAKPAKLYLNAVNRAGKSKPTKVHIHDPKVHTALSNVLVTPDDDGALTVQWRSMVSPDLKGFIVEWRPLLNANISVTQFEITDRNQTSLVLKGSFEPYKPYGISVYPRFKGWIGLPQTVHAYSRQKAPSVVPKMQSTKTWRSSIEFKWDEIPVEQRNGIIQSYKIFYWNKKGPVNVVTADLQERRLVLENLDSELVYEAFMMVSTYGGSLNGSRIYFQVDPYDVVTVISVTLSFGVALTAFIIIAIHFSSHIWVKVHFWPVVPDPANSSIKRWSSESTQDTHFTSENEEPNPEYISHLSFLDISQKSSKEDDNVWLSNAEDTSDLGESICGSPFIPQYSAPYATVAFGSPCNSPTMKTCPAYLRSESTQPLLTPEEPFTPQCYQNADNDGISEKQCFFGPCNDFVREEADTEIPWDDFPFLRALAMNQVQKE</sequence>
<keyword evidence="3 12" id="KW-0812">Transmembrane</keyword>
<name>A0A5C6PM99_9TELE</name>
<dbReference type="SMART" id="SM00060">
    <property type="entry name" value="FN3"/>
    <property type="match status" value="4"/>
</dbReference>
<dbReference type="PANTHER" id="PTHR48423">
    <property type="entry name" value="INTERLEUKIN-27 RECEPTOR SUBUNIT ALPHA"/>
    <property type="match status" value="1"/>
</dbReference>
<reference evidence="15 16" key="1">
    <citation type="submission" date="2019-04" db="EMBL/GenBank/DDBJ databases">
        <title>Chromosome genome assembly for Takifugu flavidus.</title>
        <authorList>
            <person name="Xiao S."/>
        </authorList>
    </citation>
    <scope>NUCLEOTIDE SEQUENCE [LARGE SCALE GENOMIC DNA]</scope>
    <source>
        <strain evidence="15">HTHZ2018</strain>
        <tissue evidence="15">Muscle</tissue>
    </source>
</reference>
<evidence type="ECO:0000313" key="16">
    <source>
        <dbReference type="Proteomes" id="UP000324091"/>
    </source>
</evidence>
<dbReference type="PROSITE" id="PS50853">
    <property type="entry name" value="FN3"/>
    <property type="match status" value="2"/>
</dbReference>
<feature type="domain" description="Fibronectin type-III" evidence="14">
    <location>
        <begin position="220"/>
        <end position="320"/>
    </location>
</feature>
<dbReference type="CDD" id="cd00063">
    <property type="entry name" value="FN3"/>
    <property type="match status" value="1"/>
</dbReference>
<keyword evidence="6 12" id="KW-1133">Transmembrane helix</keyword>
<keyword evidence="7 12" id="KW-0472">Membrane</keyword>
<keyword evidence="8 15" id="KW-0675">Receptor</keyword>
<dbReference type="InterPro" id="IPR036116">
    <property type="entry name" value="FN3_sf"/>
</dbReference>
<keyword evidence="16" id="KW-1185">Reference proteome</keyword>
<dbReference type="GO" id="GO:0005886">
    <property type="term" value="C:plasma membrane"/>
    <property type="evidence" value="ECO:0007669"/>
    <property type="project" value="UniProtKB-ARBA"/>
</dbReference>
<accession>A0A5C6PM99</accession>
<dbReference type="EMBL" id="RHFK02000002">
    <property type="protein sequence ID" value="TWW80056.1"/>
    <property type="molecule type" value="Genomic_DNA"/>
</dbReference>
<evidence type="ECO:0000259" key="14">
    <source>
        <dbReference type="PROSITE" id="PS50853"/>
    </source>
</evidence>
<evidence type="ECO:0000313" key="15">
    <source>
        <dbReference type="EMBL" id="TWW80056.1"/>
    </source>
</evidence>
<dbReference type="SUPFAM" id="SSF48726">
    <property type="entry name" value="Immunoglobulin"/>
    <property type="match status" value="1"/>
</dbReference>
<dbReference type="InterPro" id="IPR036179">
    <property type="entry name" value="Ig-like_dom_sf"/>
</dbReference>
<dbReference type="InterPro" id="IPR052672">
    <property type="entry name" value="Type1_Cytokine_Rcpt_Type2"/>
</dbReference>
<gene>
    <name evidence="15" type="ORF">D4764_10G0010860</name>
</gene>
<comment type="similarity">
    <text evidence="2">Belongs to the type I cytokine receptor family. Type 2 subfamily.</text>
</comment>
<keyword evidence="4 13" id="KW-0732">Signal</keyword>
<dbReference type="AlphaFoldDB" id="A0A5C6PM99"/>
<dbReference type="Proteomes" id="UP000324091">
    <property type="component" value="Chromosome 10"/>
</dbReference>
<evidence type="ECO:0000256" key="12">
    <source>
        <dbReference type="SAM" id="Phobius"/>
    </source>
</evidence>
<dbReference type="Pfam" id="PF06328">
    <property type="entry name" value="Lep_receptor_Ig"/>
    <property type="match status" value="1"/>
</dbReference>
<evidence type="ECO:0000256" key="9">
    <source>
        <dbReference type="ARBA" id="ARBA00023180"/>
    </source>
</evidence>
<evidence type="ECO:0000256" key="8">
    <source>
        <dbReference type="ARBA" id="ARBA00023170"/>
    </source>
</evidence>
<evidence type="ECO:0000256" key="11">
    <source>
        <dbReference type="SAM" id="MobiDB-lite"/>
    </source>
</evidence>
<feature type="domain" description="Fibronectin type-III" evidence="14">
    <location>
        <begin position="123"/>
        <end position="218"/>
    </location>
</feature>
<comment type="subcellular location">
    <subcellularLocation>
        <location evidence="1">Membrane</location>
        <topology evidence="1">Single-pass type I membrane protein</topology>
    </subcellularLocation>
</comment>
<comment type="caution">
    <text evidence="15">The sequence shown here is derived from an EMBL/GenBank/DDBJ whole genome shotgun (WGS) entry which is preliminary data.</text>
</comment>
<dbReference type="Gene3D" id="2.60.40.10">
    <property type="entry name" value="Immunoglobulins"/>
    <property type="match status" value="6"/>
</dbReference>
<evidence type="ECO:0000256" key="13">
    <source>
        <dbReference type="SAM" id="SignalP"/>
    </source>
</evidence>
<keyword evidence="10" id="KW-0393">Immunoglobulin domain</keyword>
<dbReference type="PANTHER" id="PTHR48423:SF1">
    <property type="entry name" value="INTERLEUKIN-27 RECEPTOR SUBUNIT ALPHA"/>
    <property type="match status" value="1"/>
</dbReference>
<evidence type="ECO:0000256" key="1">
    <source>
        <dbReference type="ARBA" id="ARBA00004479"/>
    </source>
</evidence>
<feature type="compositionally biased region" description="Polar residues" evidence="11">
    <location>
        <begin position="656"/>
        <end position="670"/>
    </location>
</feature>
<organism evidence="15 16">
    <name type="scientific">Takifugu flavidus</name>
    <name type="common">sansaifugu</name>
    <dbReference type="NCBI Taxonomy" id="433684"/>
    <lineage>
        <taxon>Eukaryota</taxon>
        <taxon>Metazoa</taxon>
        <taxon>Chordata</taxon>
        <taxon>Craniata</taxon>
        <taxon>Vertebrata</taxon>
        <taxon>Euteleostomi</taxon>
        <taxon>Actinopterygii</taxon>
        <taxon>Neopterygii</taxon>
        <taxon>Teleostei</taxon>
        <taxon>Neoteleostei</taxon>
        <taxon>Acanthomorphata</taxon>
        <taxon>Eupercaria</taxon>
        <taxon>Tetraodontiformes</taxon>
        <taxon>Tetradontoidea</taxon>
        <taxon>Tetraodontidae</taxon>
        <taxon>Takifugu</taxon>
    </lineage>
</organism>
<feature type="signal peptide" evidence="13">
    <location>
        <begin position="1"/>
        <end position="18"/>
    </location>
</feature>
<proteinExistence type="inferred from homology"/>
<evidence type="ECO:0000256" key="3">
    <source>
        <dbReference type="ARBA" id="ARBA00022692"/>
    </source>
</evidence>
<evidence type="ECO:0000256" key="2">
    <source>
        <dbReference type="ARBA" id="ARBA00008921"/>
    </source>
</evidence>
<evidence type="ECO:0000256" key="6">
    <source>
        <dbReference type="ARBA" id="ARBA00022989"/>
    </source>
</evidence>
<feature type="transmembrane region" description="Helical" evidence="12">
    <location>
        <begin position="610"/>
        <end position="634"/>
    </location>
</feature>
<feature type="chain" id="PRO_5022748778" evidence="13">
    <location>
        <begin position="19"/>
        <end position="818"/>
    </location>
</feature>
<evidence type="ECO:0000256" key="4">
    <source>
        <dbReference type="ARBA" id="ARBA00022729"/>
    </source>
</evidence>
<keyword evidence="5" id="KW-0677">Repeat</keyword>
<keyword evidence="9" id="KW-0325">Glycoprotein</keyword>
<evidence type="ECO:0000256" key="10">
    <source>
        <dbReference type="ARBA" id="ARBA00023319"/>
    </source>
</evidence>
<evidence type="ECO:0000256" key="7">
    <source>
        <dbReference type="ARBA" id="ARBA00023136"/>
    </source>
</evidence>
<dbReference type="InterPro" id="IPR003961">
    <property type="entry name" value="FN3_dom"/>
</dbReference>